<dbReference type="SUPFAM" id="SSF51556">
    <property type="entry name" value="Metallo-dependent hydrolases"/>
    <property type="match status" value="1"/>
</dbReference>
<feature type="binding site" description="via carbamate group" evidence="1">
    <location>
        <position position="160"/>
    </location>
    <ligand>
        <name>Zn(2+)</name>
        <dbReference type="ChEBI" id="CHEBI:29105"/>
        <label>2</label>
    </ligand>
</feature>
<reference evidence="4" key="1">
    <citation type="submission" date="2021-03" db="EMBL/GenBank/DDBJ databases">
        <title>Antimicrobial resistance genes in bacteria isolated from Japanese honey, and their potential for conferring macrolide and lincosamide resistance in the American foulbrood pathogen Paenibacillus larvae.</title>
        <authorList>
            <person name="Okamoto M."/>
            <person name="Kumagai M."/>
            <person name="Kanamori H."/>
            <person name="Takamatsu D."/>
        </authorList>
    </citation>
    <scope>NUCLEOTIDE SEQUENCE</scope>
    <source>
        <strain evidence="4">J27TS8</strain>
    </source>
</reference>
<dbReference type="PANTHER" id="PTHR42717:SF1">
    <property type="entry name" value="IMIDAZOLONEPROPIONASE AND RELATED AMIDOHYDROLASES"/>
    <property type="match status" value="1"/>
</dbReference>
<feature type="binding site" evidence="1">
    <location>
        <position position="276"/>
    </location>
    <ligand>
        <name>Zn(2+)</name>
        <dbReference type="ChEBI" id="CHEBI:29105"/>
        <label>1</label>
    </ligand>
</feature>
<dbReference type="EMBL" id="BORC01000004">
    <property type="protein sequence ID" value="GIN62602.1"/>
    <property type="molecule type" value="Genomic_DNA"/>
</dbReference>
<name>A0A920BUS2_9BACI</name>
<feature type="site" description="Transition state stabilizer" evidence="3">
    <location>
        <position position="162"/>
    </location>
</feature>
<dbReference type="RefSeq" id="WP_212933875.1">
    <property type="nucleotide sequence ID" value="NZ_BORC01000004.1"/>
</dbReference>
<feature type="binding site" evidence="1">
    <location>
        <position position="66"/>
    </location>
    <ligand>
        <name>Zn(2+)</name>
        <dbReference type="ChEBI" id="CHEBI:29105"/>
        <label>1</label>
    </ligand>
</feature>
<proteinExistence type="predicted"/>
<gene>
    <name evidence="4" type="ORF">J27TS8_25950</name>
</gene>
<dbReference type="GO" id="GO:0019213">
    <property type="term" value="F:deacetylase activity"/>
    <property type="evidence" value="ECO:0007669"/>
    <property type="project" value="InterPro"/>
</dbReference>
<keyword evidence="5" id="KW-1185">Reference proteome</keyword>
<feature type="binding site" description="via carbamate group" evidence="1">
    <location>
        <position position="160"/>
    </location>
    <ligand>
        <name>Zn(2+)</name>
        <dbReference type="ChEBI" id="CHEBI:29105"/>
        <label>1</label>
    </ligand>
</feature>
<comment type="caution">
    <text evidence="4">The sequence shown here is derived from an EMBL/GenBank/DDBJ whole genome shotgun (WGS) entry which is preliminary data.</text>
</comment>
<dbReference type="AlphaFoldDB" id="A0A920BUS2"/>
<evidence type="ECO:0000256" key="1">
    <source>
        <dbReference type="PIRSR" id="PIRSR039004-1"/>
    </source>
</evidence>
<dbReference type="NCBIfam" id="NF006689">
    <property type="entry name" value="PRK09237.1"/>
    <property type="match status" value="1"/>
</dbReference>
<dbReference type="InterPro" id="IPR020043">
    <property type="entry name" value="Deacetylase_Atu3266-like"/>
</dbReference>
<dbReference type="InterPro" id="IPR032466">
    <property type="entry name" value="Metal_Hydrolase"/>
</dbReference>
<dbReference type="Proteomes" id="UP000682111">
    <property type="component" value="Unassembled WGS sequence"/>
</dbReference>
<dbReference type="InterPro" id="IPR011059">
    <property type="entry name" value="Metal-dep_hydrolase_composite"/>
</dbReference>
<feature type="binding site" evidence="1">
    <location>
        <position position="64"/>
    </location>
    <ligand>
        <name>Zn(2+)</name>
        <dbReference type="ChEBI" id="CHEBI:29105"/>
        <label>1</label>
    </ligand>
</feature>
<feature type="modified residue" description="N6-carboxylysine" evidence="2">
    <location>
        <position position="160"/>
    </location>
</feature>
<dbReference type="Gene3D" id="2.30.40.10">
    <property type="entry name" value="Urease, subunit C, domain 1"/>
    <property type="match status" value="1"/>
</dbReference>
<evidence type="ECO:0000313" key="5">
    <source>
        <dbReference type="Proteomes" id="UP000682111"/>
    </source>
</evidence>
<organism evidence="4 5">
    <name type="scientific">Robertmurraya siralis</name>
    <dbReference type="NCBI Taxonomy" id="77777"/>
    <lineage>
        <taxon>Bacteria</taxon>
        <taxon>Bacillati</taxon>
        <taxon>Bacillota</taxon>
        <taxon>Bacilli</taxon>
        <taxon>Bacillales</taxon>
        <taxon>Bacillaceae</taxon>
        <taxon>Robertmurraya</taxon>
    </lineage>
</organism>
<evidence type="ECO:0000313" key="4">
    <source>
        <dbReference type="EMBL" id="GIN62602.1"/>
    </source>
</evidence>
<sequence>MCKRIIIQNGLVVDPESSTVSKKEIGILNGVFATVEEVREQGEAGIEYIDATDHYVAPGFIDLHAHVFKDYTELGIEPDLVGIEQGVTTLVDAGSAGYDHYHVFKESIIEKSRTEILAFLNISRKGLCNGLSELARLEELMTLEEAKEIFQKEKSLVGLKARMSGSVVKDSGIKPLIHARELADALGKPIMVHIGNPPPNLQEIFPLLLKGDIVTHAFHGKQHGILNEAGELIPEARSAVDRGVRFDVGHGTSSFSYKTMRKFKGNYNLPFTISTDIYKKNYSNPVGSLMTTMTKLLALGYTLPDIVTAVTKRAADTLHLKEQGTFRIGSIADVTIFVLKEEGMSTLIDSEGEEMSYHQVLTPYITIKTGKVAYTKENGRQNARVTPEK</sequence>
<dbReference type="PIRSF" id="PIRSF039004">
    <property type="entry name" value="ADE_EF_0837"/>
    <property type="match status" value="1"/>
</dbReference>
<dbReference type="SUPFAM" id="SSF51338">
    <property type="entry name" value="Composite domain of metallo-dependent hydrolases"/>
    <property type="match status" value="1"/>
</dbReference>
<evidence type="ECO:0000256" key="2">
    <source>
        <dbReference type="PIRSR" id="PIRSR039004-2"/>
    </source>
</evidence>
<feature type="binding site" evidence="1">
    <location>
        <position position="193"/>
    </location>
    <ligand>
        <name>Zn(2+)</name>
        <dbReference type="ChEBI" id="CHEBI:29105"/>
        <label>2</label>
    </ligand>
</feature>
<dbReference type="Gene3D" id="3.20.20.140">
    <property type="entry name" value="Metal-dependent hydrolases"/>
    <property type="match status" value="1"/>
</dbReference>
<accession>A0A920BUS2</accession>
<evidence type="ECO:0000256" key="3">
    <source>
        <dbReference type="PIRSR" id="PIRSR039004-3"/>
    </source>
</evidence>
<keyword evidence="1" id="KW-0862">Zinc</keyword>
<dbReference type="GO" id="GO:0046872">
    <property type="term" value="F:metal ion binding"/>
    <property type="evidence" value="ECO:0007669"/>
    <property type="project" value="UniProtKB-KW"/>
</dbReference>
<dbReference type="PANTHER" id="PTHR42717">
    <property type="entry name" value="DIHYDROOROTASE-RELATED"/>
    <property type="match status" value="1"/>
</dbReference>
<protein>
    <submittedName>
        <fullName evidence="4">Dihydroorotase</fullName>
    </submittedName>
</protein>
<dbReference type="GO" id="GO:0016810">
    <property type="term" value="F:hydrolase activity, acting on carbon-nitrogen (but not peptide) bonds"/>
    <property type="evidence" value="ECO:0007669"/>
    <property type="project" value="InterPro"/>
</dbReference>
<keyword evidence="1" id="KW-0479">Metal-binding</keyword>
<feature type="binding site" evidence="1">
    <location>
        <position position="216"/>
    </location>
    <ligand>
        <name>Zn(2+)</name>
        <dbReference type="ChEBI" id="CHEBI:29105"/>
        <label>2</label>
    </ligand>
</feature>